<reference evidence="3" key="1">
    <citation type="submission" date="2021-01" db="EMBL/GenBank/DDBJ databases">
        <title>Caligus Genome Assembly.</title>
        <authorList>
            <person name="Gallardo-Escarate C."/>
        </authorList>
    </citation>
    <scope>NUCLEOTIDE SEQUENCE [LARGE SCALE GENOMIC DNA]</scope>
</reference>
<organism evidence="2 3">
    <name type="scientific">Caligus rogercresseyi</name>
    <name type="common">Sea louse</name>
    <dbReference type="NCBI Taxonomy" id="217165"/>
    <lineage>
        <taxon>Eukaryota</taxon>
        <taxon>Metazoa</taxon>
        <taxon>Ecdysozoa</taxon>
        <taxon>Arthropoda</taxon>
        <taxon>Crustacea</taxon>
        <taxon>Multicrustacea</taxon>
        <taxon>Hexanauplia</taxon>
        <taxon>Copepoda</taxon>
        <taxon>Siphonostomatoida</taxon>
        <taxon>Caligidae</taxon>
        <taxon>Caligus</taxon>
    </lineage>
</organism>
<name>A0A7T8H290_CALRO</name>
<accession>A0A7T8H290</accession>
<keyword evidence="3" id="KW-1185">Reference proteome</keyword>
<evidence type="ECO:0000313" key="3">
    <source>
        <dbReference type="Proteomes" id="UP000595437"/>
    </source>
</evidence>
<gene>
    <name evidence="2" type="ORF">FKW44_016285</name>
</gene>
<proteinExistence type="predicted"/>
<sequence>MDSPDFHRQRAGPTGRHDARYSGHCETHPCGTFALQYMHISDPEEAGWLKERIEGLGKEIQFTVKARRS</sequence>
<evidence type="ECO:0000313" key="2">
    <source>
        <dbReference type="EMBL" id="QQP41811.1"/>
    </source>
</evidence>
<dbReference type="AlphaFoldDB" id="A0A7T8H290"/>
<dbReference type="EMBL" id="CP045900">
    <property type="protein sequence ID" value="QQP41811.1"/>
    <property type="molecule type" value="Genomic_DNA"/>
</dbReference>
<evidence type="ECO:0000256" key="1">
    <source>
        <dbReference type="SAM" id="MobiDB-lite"/>
    </source>
</evidence>
<protein>
    <submittedName>
        <fullName evidence="2">Uncharacterized protein</fullName>
    </submittedName>
</protein>
<dbReference type="Proteomes" id="UP000595437">
    <property type="component" value="Chromosome 11"/>
</dbReference>
<feature type="region of interest" description="Disordered" evidence="1">
    <location>
        <begin position="1"/>
        <end position="23"/>
    </location>
</feature>